<keyword evidence="6" id="KW-1185">Reference proteome</keyword>
<dbReference type="EMBL" id="KV744938">
    <property type="protein sequence ID" value="OCK80988.1"/>
    <property type="molecule type" value="Genomic_DNA"/>
</dbReference>
<evidence type="ECO:0000313" key="5">
    <source>
        <dbReference type="EMBL" id="OCK80988.1"/>
    </source>
</evidence>
<dbReference type="Proteomes" id="UP000250266">
    <property type="component" value="Unassembled WGS sequence"/>
</dbReference>
<dbReference type="GO" id="GO:0016787">
    <property type="term" value="F:hydrolase activity"/>
    <property type="evidence" value="ECO:0007669"/>
    <property type="project" value="UniProtKB-KW"/>
</dbReference>
<dbReference type="PANTHER" id="PTHR48070">
    <property type="entry name" value="ESTERASE OVCA2"/>
    <property type="match status" value="1"/>
</dbReference>
<dbReference type="GO" id="GO:0044550">
    <property type="term" value="P:secondary metabolite biosynthetic process"/>
    <property type="evidence" value="ECO:0007669"/>
    <property type="project" value="TreeGrafter"/>
</dbReference>
<evidence type="ECO:0000313" key="6">
    <source>
        <dbReference type="Proteomes" id="UP000250266"/>
    </source>
</evidence>
<reference evidence="5 6" key="1">
    <citation type="journal article" date="2016" name="Nat. Commun.">
        <title>Ectomycorrhizal ecology is imprinted in the genome of the dominant symbiotic fungus Cenococcum geophilum.</title>
        <authorList>
            <consortium name="DOE Joint Genome Institute"/>
            <person name="Peter M."/>
            <person name="Kohler A."/>
            <person name="Ohm R.A."/>
            <person name="Kuo A."/>
            <person name="Krutzmann J."/>
            <person name="Morin E."/>
            <person name="Arend M."/>
            <person name="Barry K.W."/>
            <person name="Binder M."/>
            <person name="Choi C."/>
            <person name="Clum A."/>
            <person name="Copeland A."/>
            <person name="Grisel N."/>
            <person name="Haridas S."/>
            <person name="Kipfer T."/>
            <person name="LaButti K."/>
            <person name="Lindquist E."/>
            <person name="Lipzen A."/>
            <person name="Maire R."/>
            <person name="Meier B."/>
            <person name="Mihaltcheva S."/>
            <person name="Molinier V."/>
            <person name="Murat C."/>
            <person name="Poggeler S."/>
            <person name="Quandt C.A."/>
            <person name="Sperisen C."/>
            <person name="Tritt A."/>
            <person name="Tisserant E."/>
            <person name="Crous P.W."/>
            <person name="Henrissat B."/>
            <person name="Nehls U."/>
            <person name="Egli S."/>
            <person name="Spatafora J.W."/>
            <person name="Grigoriev I.V."/>
            <person name="Martin F.M."/>
        </authorList>
    </citation>
    <scope>NUCLEOTIDE SEQUENCE [LARGE SCALE GENOMIC DNA]</scope>
    <source>
        <strain evidence="5 6">CBS 459.81</strain>
    </source>
</reference>
<dbReference type="AlphaFoldDB" id="A0A8E2JFV2"/>
<accession>A0A8E2JFV2</accession>
<protein>
    <recommendedName>
        <fullName evidence="4">Serine hydrolase domain-containing protein</fullName>
    </recommendedName>
</protein>
<keyword evidence="2" id="KW-0378">Hydrolase</keyword>
<comment type="similarity">
    <text evidence="1">Belongs to the LovG family.</text>
</comment>
<evidence type="ECO:0000256" key="3">
    <source>
        <dbReference type="SAM" id="MobiDB-lite"/>
    </source>
</evidence>
<gene>
    <name evidence="5" type="ORF">K432DRAFT_381745</name>
</gene>
<name>A0A8E2JFV2_9PEZI</name>
<dbReference type="InterPro" id="IPR050593">
    <property type="entry name" value="LovG"/>
</dbReference>
<dbReference type="InterPro" id="IPR005645">
    <property type="entry name" value="FSH-like_dom"/>
</dbReference>
<evidence type="ECO:0000259" key="4">
    <source>
        <dbReference type="Pfam" id="PF03959"/>
    </source>
</evidence>
<dbReference type="PANTHER" id="PTHR48070:SF3">
    <property type="entry name" value="ESTERASE DBAE-RELATED"/>
    <property type="match status" value="1"/>
</dbReference>
<evidence type="ECO:0000256" key="2">
    <source>
        <dbReference type="ARBA" id="ARBA00022801"/>
    </source>
</evidence>
<dbReference type="GO" id="GO:0005737">
    <property type="term" value="C:cytoplasm"/>
    <property type="evidence" value="ECO:0007669"/>
    <property type="project" value="TreeGrafter"/>
</dbReference>
<dbReference type="OrthoDB" id="414698at2759"/>
<sequence length="296" mass="32080">MPPSTTSSASTRSSTATSTTTPPTDASLSLPRLLFLHGGGVNATIFHAQSRSLIRHLSRSFRLVWADGPFLCDPHSDVIAVYGSYGPFRRWLRWLPVHQEIDADSAIEEIGYCLRMAMEDDDSAGGTGEWVGLVGFSQGAKLAGSLLLEQQAREARAKETGEQVGVGPCGIPGVKWRFGVLMAGRAPLTNLNPELLTSPALVSAADISEEFGFVEEVDEQAMLRVPTVHVHGLADPGLHLHRRLLEEYCAEGTATLVEWEGAHRIPIKSKDVERVVGALYDVAEETGVKVNRVDWG</sequence>
<feature type="domain" description="Serine hydrolase" evidence="4">
    <location>
        <begin position="31"/>
        <end position="273"/>
    </location>
</feature>
<proteinExistence type="inferred from homology"/>
<evidence type="ECO:0000256" key="1">
    <source>
        <dbReference type="ARBA" id="ARBA00005863"/>
    </source>
</evidence>
<organism evidence="5 6">
    <name type="scientific">Lepidopterella palustris CBS 459.81</name>
    <dbReference type="NCBI Taxonomy" id="1314670"/>
    <lineage>
        <taxon>Eukaryota</taxon>
        <taxon>Fungi</taxon>
        <taxon>Dikarya</taxon>
        <taxon>Ascomycota</taxon>
        <taxon>Pezizomycotina</taxon>
        <taxon>Dothideomycetes</taxon>
        <taxon>Pleosporomycetidae</taxon>
        <taxon>Mytilinidiales</taxon>
        <taxon>Argynnaceae</taxon>
        <taxon>Lepidopterella</taxon>
    </lineage>
</organism>
<dbReference type="Gene3D" id="3.40.50.1820">
    <property type="entry name" value="alpha/beta hydrolase"/>
    <property type="match status" value="1"/>
</dbReference>
<feature type="region of interest" description="Disordered" evidence="3">
    <location>
        <begin position="1"/>
        <end position="25"/>
    </location>
</feature>
<dbReference type="Pfam" id="PF03959">
    <property type="entry name" value="FSH1"/>
    <property type="match status" value="1"/>
</dbReference>
<dbReference type="GO" id="GO:0005634">
    <property type="term" value="C:nucleus"/>
    <property type="evidence" value="ECO:0007669"/>
    <property type="project" value="TreeGrafter"/>
</dbReference>
<dbReference type="SUPFAM" id="SSF53474">
    <property type="entry name" value="alpha/beta-Hydrolases"/>
    <property type="match status" value="1"/>
</dbReference>
<dbReference type="InterPro" id="IPR029058">
    <property type="entry name" value="AB_hydrolase_fold"/>
</dbReference>